<proteinExistence type="predicted"/>
<sequence length="400" mass="45605">MPTLYSRMEGLVGPPNSTSKNEAWMAARDRLVMEIRTTRNRATTAADATTAALYKSASAVAREHKTALIHATKAAQLEMDAVFHQSAENRQHIWNEKATMWHVSCPPPGLNPYTEHRVHNDTAHLAFWDGVCDHLLNRLNHMRFKLWSATRQISDTSVADLDLQHGDVVDAHKDCLVLLIDKAKHLVSLGEWTYRGHFFDAEIRGPKLKPMTAKSRDNARRESDEETERDPWDYATDSLLTLLESHRLDPDTHIPESLLQPAAERAMAHFNKVTEVRAESRAKVRTVAMVALGNAQVKYGVRSGSGPPNLLQSMRNFEASLRHFRDWYFQEVECYVTWQVNTLRETLATYLATPNVDSLHMFDNSVNYFKTECDRHIELTLGAYARAVSDLEARLKIEFR</sequence>
<keyword evidence="3" id="KW-1185">Reference proteome</keyword>
<dbReference type="Proteomes" id="UP001565368">
    <property type="component" value="Unassembled WGS sequence"/>
</dbReference>
<gene>
    <name evidence="2" type="ORF">Q8F55_008535</name>
</gene>
<name>A0ABR3PR53_9TREE</name>
<dbReference type="GeneID" id="95989578"/>
<evidence type="ECO:0000313" key="3">
    <source>
        <dbReference type="Proteomes" id="UP001565368"/>
    </source>
</evidence>
<protein>
    <submittedName>
        <fullName evidence="2">Uncharacterized protein</fullName>
    </submittedName>
</protein>
<evidence type="ECO:0000256" key="1">
    <source>
        <dbReference type="SAM" id="MobiDB-lite"/>
    </source>
</evidence>
<dbReference type="RefSeq" id="XP_069204867.1">
    <property type="nucleotide sequence ID" value="XM_069356930.1"/>
</dbReference>
<organism evidence="2 3">
    <name type="scientific">Vanrija albida</name>
    <dbReference type="NCBI Taxonomy" id="181172"/>
    <lineage>
        <taxon>Eukaryota</taxon>
        <taxon>Fungi</taxon>
        <taxon>Dikarya</taxon>
        <taxon>Basidiomycota</taxon>
        <taxon>Agaricomycotina</taxon>
        <taxon>Tremellomycetes</taxon>
        <taxon>Trichosporonales</taxon>
        <taxon>Trichosporonaceae</taxon>
        <taxon>Vanrija</taxon>
    </lineage>
</organism>
<feature type="compositionally biased region" description="Basic and acidic residues" evidence="1">
    <location>
        <begin position="214"/>
        <end position="223"/>
    </location>
</feature>
<accession>A0ABR3PR53</accession>
<dbReference type="EMBL" id="JBBXJM010000007">
    <property type="protein sequence ID" value="KAL1404923.1"/>
    <property type="molecule type" value="Genomic_DNA"/>
</dbReference>
<evidence type="ECO:0000313" key="2">
    <source>
        <dbReference type="EMBL" id="KAL1404923.1"/>
    </source>
</evidence>
<feature type="region of interest" description="Disordered" evidence="1">
    <location>
        <begin position="210"/>
        <end position="230"/>
    </location>
</feature>
<comment type="caution">
    <text evidence="2">The sequence shown here is derived from an EMBL/GenBank/DDBJ whole genome shotgun (WGS) entry which is preliminary data.</text>
</comment>
<reference evidence="2 3" key="1">
    <citation type="submission" date="2023-08" db="EMBL/GenBank/DDBJ databases">
        <title>Annotated Genome Sequence of Vanrija albida AlHP1.</title>
        <authorList>
            <person name="Herzog R."/>
        </authorList>
    </citation>
    <scope>NUCLEOTIDE SEQUENCE [LARGE SCALE GENOMIC DNA]</scope>
    <source>
        <strain evidence="2 3">AlHP1</strain>
    </source>
</reference>